<dbReference type="InterPro" id="IPR028098">
    <property type="entry name" value="Glyco_trans_4-like_N"/>
</dbReference>
<keyword evidence="4" id="KW-0808">Transferase</keyword>
<dbReference type="InterPro" id="IPR029044">
    <property type="entry name" value="Nucleotide-diphossugar_trans"/>
</dbReference>
<evidence type="ECO:0000313" key="4">
    <source>
        <dbReference type="EMBL" id="TDK50904.1"/>
    </source>
</evidence>
<dbReference type="Gene3D" id="3.90.550.10">
    <property type="entry name" value="Spore Coat Polysaccharide Biosynthesis Protein SpsA, Chain A"/>
    <property type="match status" value="1"/>
</dbReference>
<dbReference type="InterPro" id="IPR001173">
    <property type="entry name" value="Glyco_trans_2-like"/>
</dbReference>
<dbReference type="Gene3D" id="3.40.50.2000">
    <property type="entry name" value="Glycogen Phosphorylase B"/>
    <property type="match status" value="2"/>
</dbReference>
<gene>
    <name evidence="4" type="ORF">E1832_05005</name>
</gene>
<comment type="caution">
    <text evidence="4">The sequence shown here is derived from an EMBL/GenBank/DDBJ whole genome shotgun (WGS) entry which is preliminary data.</text>
</comment>
<proteinExistence type="predicted"/>
<dbReference type="AlphaFoldDB" id="A0A4V6PMA4"/>
<dbReference type="CDD" id="cd03801">
    <property type="entry name" value="GT4_PimA-like"/>
    <property type="match status" value="1"/>
</dbReference>
<dbReference type="Pfam" id="PF00535">
    <property type="entry name" value="Glycos_transf_2"/>
    <property type="match status" value="1"/>
</dbReference>
<evidence type="ECO:0000256" key="1">
    <source>
        <dbReference type="SAM" id="MobiDB-lite"/>
    </source>
</evidence>
<feature type="domain" description="Glycosyltransferase 2-like" evidence="2">
    <location>
        <begin position="58"/>
        <end position="171"/>
    </location>
</feature>
<evidence type="ECO:0000313" key="5">
    <source>
        <dbReference type="Proteomes" id="UP000295301"/>
    </source>
</evidence>
<dbReference type="Proteomes" id="UP000295301">
    <property type="component" value="Unassembled WGS sequence"/>
</dbReference>
<dbReference type="PANTHER" id="PTHR12526:SF630">
    <property type="entry name" value="GLYCOSYLTRANSFERASE"/>
    <property type="match status" value="1"/>
</dbReference>
<accession>A0A4V6PMA4</accession>
<evidence type="ECO:0000259" key="3">
    <source>
        <dbReference type="Pfam" id="PF13439"/>
    </source>
</evidence>
<dbReference type="OrthoDB" id="9790710at2"/>
<reference evidence="4 5" key="1">
    <citation type="submission" date="2019-03" db="EMBL/GenBank/DDBJ databases">
        <title>Ruegeria lutea sp. nov., a novel strain, isolated from marine sediment, the Masan Bay, South Korea.</title>
        <authorList>
            <person name="Kim J."/>
            <person name="Kim D.-Y."/>
            <person name="Lee S.-S."/>
        </authorList>
    </citation>
    <scope>NUCLEOTIDE SEQUENCE [LARGE SCALE GENOMIC DNA]</scope>
    <source>
        <strain evidence="4 5">318-1</strain>
    </source>
</reference>
<protein>
    <submittedName>
        <fullName evidence="4">Glycosyltransferase</fullName>
    </submittedName>
</protein>
<name>A0A4V6PMA4_9RHOB</name>
<keyword evidence="5" id="KW-1185">Reference proteome</keyword>
<dbReference type="Pfam" id="PF13439">
    <property type="entry name" value="Glyco_transf_4"/>
    <property type="match status" value="1"/>
</dbReference>
<dbReference type="SUPFAM" id="SSF53756">
    <property type="entry name" value="UDP-Glycosyltransferase/glycogen phosphorylase"/>
    <property type="match status" value="1"/>
</dbReference>
<dbReference type="GO" id="GO:0016757">
    <property type="term" value="F:glycosyltransferase activity"/>
    <property type="evidence" value="ECO:0007669"/>
    <property type="project" value="UniProtKB-ARBA"/>
</dbReference>
<dbReference type="CDD" id="cd00761">
    <property type="entry name" value="Glyco_tranf_GTA_type"/>
    <property type="match status" value="1"/>
</dbReference>
<feature type="domain" description="Glycosyltransferase subfamily 4-like N-terminal" evidence="3">
    <location>
        <begin position="538"/>
        <end position="706"/>
    </location>
</feature>
<evidence type="ECO:0000259" key="2">
    <source>
        <dbReference type="Pfam" id="PF00535"/>
    </source>
</evidence>
<organism evidence="4 5">
    <name type="scientific">Antarcticimicrobium luteum</name>
    <dbReference type="NCBI Taxonomy" id="2547397"/>
    <lineage>
        <taxon>Bacteria</taxon>
        <taxon>Pseudomonadati</taxon>
        <taxon>Pseudomonadota</taxon>
        <taxon>Alphaproteobacteria</taxon>
        <taxon>Rhodobacterales</taxon>
        <taxon>Paracoccaceae</taxon>
        <taxon>Antarcticimicrobium</taxon>
    </lineage>
</organism>
<dbReference type="SUPFAM" id="SSF53448">
    <property type="entry name" value="Nucleotide-diphospho-sugar transferases"/>
    <property type="match status" value="1"/>
</dbReference>
<dbReference type="Pfam" id="PF13692">
    <property type="entry name" value="Glyco_trans_1_4"/>
    <property type="match status" value="1"/>
</dbReference>
<feature type="compositionally biased region" description="Basic residues" evidence="1">
    <location>
        <begin position="1"/>
        <end position="12"/>
    </location>
</feature>
<dbReference type="EMBL" id="SMUV01000052">
    <property type="protein sequence ID" value="TDK50904.1"/>
    <property type="molecule type" value="Genomic_DNA"/>
</dbReference>
<feature type="region of interest" description="Disordered" evidence="1">
    <location>
        <begin position="1"/>
        <end position="26"/>
    </location>
</feature>
<sequence>MGRGQRRPRSAVRRAETHCRGHPHGRRQIAGLGLGLGCKDQSLMSDPGRPSTPPRLAIVIPLFKHSGLVWEALASALDQNGENRYGIVLVNDGCPFASSHRAGLAAAAAAPVPFRYIRQTNQGLSGARNTGIDVALATWPDLEGIYFLDADNRLSRRSVRNMLDALDAHPEADWFYPDIKMIGLNNMCSMQGRYNTALHAELNICEAGSLVRRRVFDAGVRYDEAMKHGYEDWDFWFSAIDAGFVTGQYLPGIDFRYRQRPESMLRESIRSDQKIRAYMLSKHRWLDRPRDLTRNRDDDPEAKFALITPEGACYLNEARTDFETFPLDRLKEDFYRWREKQGAYGFPGKILFSSRPALSALETEGLLPWAVWDLEQRLETGAKAASLRLEQNREIGLSFDAEQIAAKGSAQMPPDLTMISAKVLSKISRDKGSQWFSSICTAAPKPKHSLRTIRIGSGRDETFGDSTLLAASVGLKIFDDNYNSGEARFWVPQTNGPKNRKGRVRSFDPEREDSVQIARPVQNAGRTQIAFVVPIADFGGVERVAYQIANTLPGTLYDCHLVCLGSGNMHIPDEFRSAFRTISWYHSDALTKFARGPYLGTFLAAELGRKEARIAASLFEGIDVAINCHSSDFYNLAGDLKRAGVLCLDHQHILELTSEGQPVGYPLQSLAFEHACEAILTCSQQLADWFHRNGIPSEKLVKVRNGPGILTRTADLDQVAERVAARNPADEAERPLRALFLGRLEYQKGMDRLIRLIDRTQGDWVEWRIIGKAIVTGKEHVYPSASGIEVEPPLYNSAQVRATLAWADVLIHPSRYEGLPLAIIDAMSNGVPVIATDVGAIEEVVLHDRNGFLLAEDSYVEQAEALLKTLAGDRARVIDMAAAAVAHARNLQWDRNITALEDLITRLRAPRRVPA</sequence>
<dbReference type="PANTHER" id="PTHR12526">
    <property type="entry name" value="GLYCOSYLTRANSFERASE"/>
    <property type="match status" value="1"/>
</dbReference>